<dbReference type="Proteomes" id="UP001386437">
    <property type="component" value="Unassembled WGS sequence"/>
</dbReference>
<dbReference type="Pfam" id="PF11104">
    <property type="entry name" value="PilM_2"/>
    <property type="match status" value="1"/>
</dbReference>
<dbReference type="PANTHER" id="PTHR32432">
    <property type="entry name" value="CELL DIVISION PROTEIN FTSA-RELATED"/>
    <property type="match status" value="1"/>
</dbReference>
<dbReference type="InterPro" id="IPR050696">
    <property type="entry name" value="FtsA/MreB"/>
</dbReference>
<keyword evidence="2" id="KW-1185">Reference proteome</keyword>
<dbReference type="EMBL" id="JACFYJ010000012">
    <property type="protein sequence ID" value="MEI5997560.1"/>
    <property type="molecule type" value="Genomic_DNA"/>
</dbReference>
<proteinExistence type="predicted"/>
<reference evidence="1 2" key="1">
    <citation type="journal article" date="2022" name="Arch. Microbiol.">
        <title>Paraburkholderia bengalensis sp. nov. isolated from roots of Oryza sativa, IR64.</title>
        <authorList>
            <person name="Nag P."/>
            <person name="Mondal N."/>
            <person name="Sarkar J."/>
            <person name="Das S."/>
        </authorList>
    </citation>
    <scope>NUCLEOTIDE SEQUENCE [LARGE SCALE GENOMIC DNA]</scope>
    <source>
        <strain evidence="1 2">IR64_4_BI</strain>
    </source>
</reference>
<gene>
    <name evidence="1" type="primary">pilM</name>
    <name evidence="1" type="ORF">H3V53_10170</name>
</gene>
<dbReference type="Gene3D" id="3.30.420.40">
    <property type="match status" value="1"/>
</dbReference>
<evidence type="ECO:0000313" key="1">
    <source>
        <dbReference type="EMBL" id="MEI5997560.1"/>
    </source>
</evidence>
<evidence type="ECO:0000313" key="2">
    <source>
        <dbReference type="Proteomes" id="UP001386437"/>
    </source>
</evidence>
<comment type="caution">
    <text evidence="1">The sequence shown here is derived from an EMBL/GenBank/DDBJ whole genome shotgun (WGS) entry which is preliminary data.</text>
</comment>
<dbReference type="PANTHER" id="PTHR32432:SF3">
    <property type="entry name" value="ETHANOLAMINE UTILIZATION PROTEIN EUTJ"/>
    <property type="match status" value="1"/>
</dbReference>
<name>A0ABU8IPZ9_9BURK</name>
<protein>
    <submittedName>
        <fullName evidence="1">Pilus assembly protein PilM</fullName>
    </submittedName>
</protein>
<dbReference type="InterPro" id="IPR005883">
    <property type="entry name" value="PilM"/>
</dbReference>
<dbReference type="RefSeq" id="WP_336597835.1">
    <property type="nucleotide sequence ID" value="NZ_JACFYJ010000012.1"/>
</dbReference>
<sequence length="320" mass="33646">MAFKNSLRMALRRQAAGIDIGARAVRIVVLSRSARKAGHVRIECVASQLLAPGAMAGLEIVDRQAVARALSEAFGNVPQQCMSAALRCAMAIPGSAAFTAHVPVHHSNGGPHRADASVEPVVMMEAERITGIERHALAVDWHVDDSPPGPGAVSIAATAREHLEARIECAAMAGITLTTVDVEPHAALRALRHAAAFELELDEPYAAIWVGSDGVYGWRLEGETIADEIRYPAPEYACVADAFRDLAENNLNACALVGGEIDLLDGVCFSLADIGDVLGCPVLPFDCSTLSDGNVIAHSELLHDPASAVAFGLALRGIAQ</sequence>
<organism evidence="1 2">
    <name type="scientific">Paraburkholderia bengalensis</name>
    <dbReference type="NCBI Taxonomy" id="2747562"/>
    <lineage>
        <taxon>Bacteria</taxon>
        <taxon>Pseudomonadati</taxon>
        <taxon>Pseudomonadota</taxon>
        <taxon>Betaproteobacteria</taxon>
        <taxon>Burkholderiales</taxon>
        <taxon>Burkholderiaceae</taxon>
        <taxon>Paraburkholderia</taxon>
    </lineage>
</organism>
<accession>A0ABU8IPZ9</accession>